<dbReference type="Proteomes" id="UP000503462">
    <property type="component" value="Chromosome 4"/>
</dbReference>
<dbReference type="EMBL" id="CP051142">
    <property type="protein sequence ID" value="QIX01344.1"/>
    <property type="molecule type" value="Genomic_DNA"/>
</dbReference>
<protein>
    <recommendedName>
        <fullName evidence="3">SnoaL-like domain-containing protein</fullName>
    </recommendedName>
</protein>
<name>A0A6H0Y2V6_9PEZI</name>
<dbReference type="Gene3D" id="3.10.450.50">
    <property type="match status" value="1"/>
</dbReference>
<organism evidence="1 2">
    <name type="scientific">Peltaster fructicola</name>
    <dbReference type="NCBI Taxonomy" id="286661"/>
    <lineage>
        <taxon>Eukaryota</taxon>
        <taxon>Fungi</taxon>
        <taxon>Dikarya</taxon>
        <taxon>Ascomycota</taxon>
        <taxon>Pezizomycotina</taxon>
        <taxon>Dothideomycetes</taxon>
        <taxon>Dothideomycetes incertae sedis</taxon>
        <taxon>Peltaster</taxon>
    </lineage>
</organism>
<dbReference type="InterPro" id="IPR032710">
    <property type="entry name" value="NTF2-like_dom_sf"/>
</dbReference>
<gene>
    <name evidence="1" type="ORF">AMS68_006861</name>
</gene>
<accession>A0A6H0Y2V6</accession>
<keyword evidence="2" id="KW-1185">Reference proteome</keyword>
<dbReference type="SUPFAM" id="SSF54427">
    <property type="entry name" value="NTF2-like"/>
    <property type="match status" value="1"/>
</dbReference>
<proteinExistence type="predicted"/>
<dbReference type="AlphaFoldDB" id="A0A6H0Y2V6"/>
<evidence type="ECO:0000313" key="1">
    <source>
        <dbReference type="EMBL" id="QIX01344.1"/>
    </source>
</evidence>
<evidence type="ECO:0000313" key="2">
    <source>
        <dbReference type="Proteomes" id="UP000503462"/>
    </source>
</evidence>
<sequence>MSFPSRAAIKEQFQHMADGDYEAFFKKVSPDVDWTVMGTHPCAGRYHSLQDFQEATLKRLGAIMQAPGMKLALRNVIGGGDQPWATAELVTNAVCKNDFHFDNCYAWVVRYNEQGIIVEVRAYLDSWMVNQAIVENEDKDAKSNRAPVPRVGDL</sequence>
<reference evidence="1 2" key="1">
    <citation type="journal article" date="2016" name="Sci. Rep.">
        <title>Peltaster fructicola genome reveals evolution from an invasive phytopathogen to an ectophytic parasite.</title>
        <authorList>
            <person name="Xu C."/>
            <person name="Chen H."/>
            <person name="Gleason M.L."/>
            <person name="Xu J.R."/>
            <person name="Liu H."/>
            <person name="Zhang R."/>
            <person name="Sun G."/>
        </authorList>
    </citation>
    <scope>NUCLEOTIDE SEQUENCE [LARGE SCALE GENOMIC DNA]</scope>
    <source>
        <strain evidence="1 2">LNHT1506</strain>
    </source>
</reference>
<evidence type="ECO:0008006" key="3">
    <source>
        <dbReference type="Google" id="ProtNLM"/>
    </source>
</evidence>
<dbReference type="OrthoDB" id="10264449at2759"/>